<dbReference type="InterPro" id="IPR009057">
    <property type="entry name" value="Homeodomain-like_sf"/>
</dbReference>
<dbReference type="AlphaFoldDB" id="A0A1D9FXS5"/>
<evidence type="ECO:0000256" key="1">
    <source>
        <dbReference type="SAM" id="MobiDB-lite"/>
    </source>
</evidence>
<evidence type="ECO:0000313" key="2">
    <source>
        <dbReference type="EMBL" id="AOY80176.1"/>
    </source>
</evidence>
<gene>
    <name evidence="2" type="ORF">BJP36_09805</name>
</gene>
<reference evidence="3" key="1">
    <citation type="submission" date="2016-10" db="EMBL/GenBank/DDBJ databases">
        <title>Comparative genomics uncovers the prolific and rare metabolic potential of the cyanobacterial genus Moorea.</title>
        <authorList>
            <person name="Leao T."/>
            <person name="Castelao G."/>
            <person name="Korobeynikov A."/>
            <person name="Monroe E.A."/>
            <person name="Podell S."/>
            <person name="Glukhov E."/>
            <person name="Allen E."/>
            <person name="Gerwick W.H."/>
            <person name="Gerwick L."/>
        </authorList>
    </citation>
    <scope>NUCLEOTIDE SEQUENCE [LARGE SCALE GENOMIC DNA]</scope>
    <source>
        <strain evidence="3">JHB</strain>
    </source>
</reference>
<sequence>MRIQGLKHREIQAVLGVQSSYISRWEKRYREEGSSGLSLRHKGSSGYLSHSESFCCHTLD</sequence>
<dbReference type="Pfam" id="PF13384">
    <property type="entry name" value="HTH_23"/>
    <property type="match status" value="1"/>
</dbReference>
<dbReference type="Proteomes" id="UP000176944">
    <property type="component" value="Chromosome"/>
</dbReference>
<protein>
    <submittedName>
        <fullName evidence="2">Helix-turn-helix domain containing protein</fullName>
    </submittedName>
</protein>
<accession>A0A1D9FXS5</accession>
<name>A0A1D9FXS5_MOOP1</name>
<feature type="region of interest" description="Disordered" evidence="1">
    <location>
        <begin position="32"/>
        <end position="52"/>
    </location>
</feature>
<proteinExistence type="predicted"/>
<dbReference type="EMBL" id="CP017708">
    <property type="protein sequence ID" value="AOY80176.1"/>
    <property type="molecule type" value="Genomic_DNA"/>
</dbReference>
<evidence type="ECO:0000313" key="3">
    <source>
        <dbReference type="Proteomes" id="UP000176944"/>
    </source>
</evidence>
<organism evidence="2 3">
    <name type="scientific">Moorena producens (strain JHB)</name>
    <dbReference type="NCBI Taxonomy" id="1454205"/>
    <lineage>
        <taxon>Bacteria</taxon>
        <taxon>Bacillati</taxon>
        <taxon>Cyanobacteriota</taxon>
        <taxon>Cyanophyceae</taxon>
        <taxon>Coleofasciculales</taxon>
        <taxon>Coleofasciculaceae</taxon>
        <taxon>Moorena</taxon>
    </lineage>
</organism>
<dbReference type="SUPFAM" id="SSF46689">
    <property type="entry name" value="Homeodomain-like"/>
    <property type="match status" value="1"/>
</dbReference>